<feature type="region of interest" description="Disordered" evidence="2">
    <location>
        <begin position="1"/>
        <end position="27"/>
    </location>
</feature>
<protein>
    <submittedName>
        <fullName evidence="3">ROK family protein</fullName>
    </submittedName>
</protein>
<dbReference type="Gene3D" id="3.30.420.40">
    <property type="match status" value="2"/>
</dbReference>
<dbReference type="InterPro" id="IPR036388">
    <property type="entry name" value="WH-like_DNA-bd_sf"/>
</dbReference>
<name>A0A941B8W8_9ACTN</name>
<dbReference type="PANTHER" id="PTHR18964">
    <property type="entry name" value="ROK (REPRESSOR, ORF, KINASE) FAMILY"/>
    <property type="match status" value="1"/>
</dbReference>
<comment type="similarity">
    <text evidence="1">Belongs to the ROK (NagC/XylR) family.</text>
</comment>
<reference evidence="3 4" key="1">
    <citation type="submission" date="2021-04" db="EMBL/GenBank/DDBJ databases">
        <authorList>
            <person name="Tang X."/>
            <person name="Zhou X."/>
            <person name="Chen X."/>
            <person name="Cernava T."/>
            <person name="Zhang C."/>
        </authorList>
    </citation>
    <scope>NUCLEOTIDE SEQUENCE [LARGE SCALE GENOMIC DNA]</scope>
    <source>
        <strain evidence="3 4">BH-SS-21</strain>
    </source>
</reference>
<dbReference type="AlphaFoldDB" id="A0A941B8W8"/>
<dbReference type="Proteomes" id="UP000677413">
    <property type="component" value="Unassembled WGS sequence"/>
</dbReference>
<sequence length="459" mass="47980">MSRVSDARTYPVLRRPQRNDFDEPAHGQHADQVVRLLRRFGPLTRSELGKLCGLSRTTLYEVVSKLVDAGTIVATVPDNASRGRGRPAEKLELNPAAGCVLGIDFGHQSIRVAALVPARREIRTVVETHLATASWPERMSLARQLARAAVGGQLGQRSFDAVGVSLPRSQSVLSAQADQRAVTKMISRSFGARVRLDSAVRLAALAEASWGAAEGQKEVLYLELSNRVGGGLISSGSLHRGAYGRSGEFGHIVVEPQGAPCSCGGRGCLQTVASSGAVLEAYGAATDVAGLESALRSGAERAREAVERAGTHAGRALAGLVNALEPGIVVVGGALTSIESPLMERLERELRAHVVQCSWRPPLVLRTATLGTAAAALGAVSLALSHPDTASARSLGRRPNPSVQPGRTGPMSAAPGPELSLAALLAGRPVGDGMHYGDGPTVPANQRDVLPSTYTTPTM</sequence>
<keyword evidence="4" id="KW-1185">Reference proteome</keyword>
<dbReference type="Pfam" id="PF00480">
    <property type="entry name" value="ROK"/>
    <property type="match status" value="1"/>
</dbReference>
<evidence type="ECO:0000313" key="3">
    <source>
        <dbReference type="EMBL" id="MBQ0849433.1"/>
    </source>
</evidence>
<proteinExistence type="inferred from homology"/>
<dbReference type="Gene3D" id="1.10.10.10">
    <property type="entry name" value="Winged helix-like DNA-binding domain superfamily/Winged helix DNA-binding domain"/>
    <property type="match status" value="1"/>
</dbReference>
<dbReference type="PANTHER" id="PTHR18964:SF149">
    <property type="entry name" value="BIFUNCTIONAL UDP-N-ACETYLGLUCOSAMINE 2-EPIMERASE_N-ACETYLMANNOSAMINE KINASE"/>
    <property type="match status" value="1"/>
</dbReference>
<evidence type="ECO:0000256" key="1">
    <source>
        <dbReference type="ARBA" id="ARBA00006479"/>
    </source>
</evidence>
<dbReference type="SUPFAM" id="SSF46785">
    <property type="entry name" value="Winged helix' DNA-binding domain"/>
    <property type="match status" value="1"/>
</dbReference>
<organism evidence="3 4">
    <name type="scientific">Streptomyces liliiviolaceus</name>
    <dbReference type="NCBI Taxonomy" id="2823109"/>
    <lineage>
        <taxon>Bacteria</taxon>
        <taxon>Bacillati</taxon>
        <taxon>Actinomycetota</taxon>
        <taxon>Actinomycetes</taxon>
        <taxon>Kitasatosporales</taxon>
        <taxon>Streptomycetaceae</taxon>
        <taxon>Streptomyces</taxon>
    </lineage>
</organism>
<dbReference type="InterPro" id="IPR043129">
    <property type="entry name" value="ATPase_NBD"/>
</dbReference>
<evidence type="ECO:0000313" key="4">
    <source>
        <dbReference type="Proteomes" id="UP000677413"/>
    </source>
</evidence>
<evidence type="ECO:0000256" key="2">
    <source>
        <dbReference type="SAM" id="MobiDB-lite"/>
    </source>
</evidence>
<feature type="compositionally biased region" description="Basic and acidic residues" evidence="2">
    <location>
        <begin position="17"/>
        <end position="27"/>
    </location>
</feature>
<feature type="region of interest" description="Disordered" evidence="2">
    <location>
        <begin position="436"/>
        <end position="459"/>
    </location>
</feature>
<dbReference type="InterPro" id="IPR000600">
    <property type="entry name" value="ROK"/>
</dbReference>
<comment type="caution">
    <text evidence="3">The sequence shown here is derived from an EMBL/GenBank/DDBJ whole genome shotgun (WGS) entry which is preliminary data.</text>
</comment>
<dbReference type="SUPFAM" id="SSF53067">
    <property type="entry name" value="Actin-like ATPase domain"/>
    <property type="match status" value="2"/>
</dbReference>
<accession>A0A941B8W8</accession>
<dbReference type="InterPro" id="IPR036390">
    <property type="entry name" value="WH_DNA-bd_sf"/>
</dbReference>
<feature type="region of interest" description="Disordered" evidence="2">
    <location>
        <begin position="390"/>
        <end position="415"/>
    </location>
</feature>
<gene>
    <name evidence="3" type="ORF">J8N05_14605</name>
</gene>
<dbReference type="EMBL" id="JAGPYQ010000001">
    <property type="protein sequence ID" value="MBQ0849433.1"/>
    <property type="molecule type" value="Genomic_DNA"/>
</dbReference>